<evidence type="ECO:0000256" key="1">
    <source>
        <dbReference type="ARBA" id="ARBA00004141"/>
    </source>
</evidence>
<dbReference type="GO" id="GO:0046873">
    <property type="term" value="F:metal ion transmembrane transporter activity"/>
    <property type="evidence" value="ECO:0007669"/>
    <property type="project" value="InterPro"/>
</dbReference>
<evidence type="ECO:0000256" key="4">
    <source>
        <dbReference type="ARBA" id="ARBA00023136"/>
    </source>
</evidence>
<gene>
    <name evidence="5" type="ORF">FACUT_4382</name>
</gene>
<dbReference type="OrthoDB" id="3231000at2759"/>
<evidence type="ECO:0000256" key="3">
    <source>
        <dbReference type="ARBA" id="ARBA00022989"/>
    </source>
</evidence>
<organism evidence="5 6">
    <name type="scientific">Fusarium acutatum</name>
    <dbReference type="NCBI Taxonomy" id="78861"/>
    <lineage>
        <taxon>Eukaryota</taxon>
        <taxon>Fungi</taxon>
        <taxon>Dikarya</taxon>
        <taxon>Ascomycota</taxon>
        <taxon>Pezizomycotina</taxon>
        <taxon>Sordariomycetes</taxon>
        <taxon>Hypocreomycetidae</taxon>
        <taxon>Hypocreales</taxon>
        <taxon>Nectriaceae</taxon>
        <taxon>Fusarium</taxon>
        <taxon>Fusarium fujikuroi species complex</taxon>
    </lineage>
</organism>
<dbReference type="Gene3D" id="1.20.58.340">
    <property type="entry name" value="Magnesium transport protein CorA, transmembrane region"/>
    <property type="match status" value="1"/>
</dbReference>
<protein>
    <submittedName>
        <fullName evidence="5">Uncharacterized protein</fullName>
    </submittedName>
</protein>
<dbReference type="Pfam" id="PF01544">
    <property type="entry name" value="CorA"/>
    <property type="match status" value="1"/>
</dbReference>
<evidence type="ECO:0000256" key="2">
    <source>
        <dbReference type="ARBA" id="ARBA00022692"/>
    </source>
</evidence>
<keyword evidence="3" id="KW-1133">Transmembrane helix</keyword>
<comment type="caution">
    <text evidence="5">The sequence shown here is derived from an EMBL/GenBank/DDBJ whole genome shotgun (WGS) entry which is preliminary data.</text>
</comment>
<evidence type="ECO:0000313" key="6">
    <source>
        <dbReference type="Proteomes" id="UP000536711"/>
    </source>
</evidence>
<keyword evidence="2" id="KW-0812">Transmembrane</keyword>
<proteinExistence type="predicted"/>
<dbReference type="GO" id="GO:0016020">
    <property type="term" value="C:membrane"/>
    <property type="evidence" value="ECO:0007669"/>
    <property type="project" value="UniProtKB-SubCell"/>
</dbReference>
<name>A0A8H4JVJ9_9HYPO</name>
<keyword evidence="6" id="KW-1185">Reference proteome</keyword>
<dbReference type="SUPFAM" id="SSF144083">
    <property type="entry name" value="Magnesium transport protein CorA, transmembrane region"/>
    <property type="match status" value="1"/>
</dbReference>
<dbReference type="InterPro" id="IPR002523">
    <property type="entry name" value="MgTranspt_CorA/ZnTranspt_ZntB"/>
</dbReference>
<sequence>MRSDTDEALKTWFEDYLFWAQKETLFPIIRTESAPHPLCVIIPIQALLHIVCAEWLTFADYINACLNQIDWEISRPAFLPVTQDREAIIDKLRTLRQVGGFESQQRHHRRPVQHADTYGLTVDESDTSRLGRDVKDGPIFGPYKRDYELVLERLVDYEACIYSLSTIVNSTVGLEDGWNTAKSSESMGNLTLITSLFVPPSLIASILGMNTESPTENALKWWAVAAMARWVAQIGEGGKDADADAVQEIQETKDGAPEVNGDGNF</sequence>
<reference evidence="5 6" key="1">
    <citation type="submission" date="2020-01" db="EMBL/GenBank/DDBJ databases">
        <title>Identification and distribution of gene clusters putatively required for synthesis of sphingolipid metabolism inhibitors in phylogenetically diverse species of the filamentous fungus Fusarium.</title>
        <authorList>
            <person name="Kim H.-S."/>
            <person name="Busman M."/>
            <person name="Brown D.W."/>
            <person name="Divon H."/>
            <person name="Uhlig S."/>
            <person name="Proctor R.H."/>
        </authorList>
    </citation>
    <scope>NUCLEOTIDE SEQUENCE [LARGE SCALE GENOMIC DNA]</scope>
    <source>
        <strain evidence="5 6">NRRL 13308</strain>
    </source>
</reference>
<accession>A0A8H4JVJ9</accession>
<keyword evidence="4" id="KW-0472">Membrane</keyword>
<comment type="subcellular location">
    <subcellularLocation>
        <location evidence="1">Membrane</location>
        <topology evidence="1">Multi-pass membrane protein</topology>
    </subcellularLocation>
</comment>
<dbReference type="AlphaFoldDB" id="A0A8H4JVJ9"/>
<dbReference type="Proteomes" id="UP000536711">
    <property type="component" value="Unassembled WGS sequence"/>
</dbReference>
<evidence type="ECO:0000313" key="5">
    <source>
        <dbReference type="EMBL" id="KAF4439145.1"/>
    </source>
</evidence>
<dbReference type="EMBL" id="JAADJF010000097">
    <property type="protein sequence ID" value="KAF4439145.1"/>
    <property type="molecule type" value="Genomic_DNA"/>
</dbReference>
<dbReference type="InterPro" id="IPR045863">
    <property type="entry name" value="CorA_TM1_TM2"/>
</dbReference>